<feature type="binding site" evidence="4">
    <location>
        <position position="112"/>
    </location>
    <ligand>
        <name>D-ribulose 5-phosphate</name>
        <dbReference type="ChEBI" id="CHEBI:58121"/>
    </ligand>
</feature>
<feature type="binding site" evidence="4">
    <location>
        <position position="135"/>
    </location>
    <ligand>
        <name>D-ribulose 5-phosphate</name>
        <dbReference type="ChEBI" id="CHEBI:58121"/>
    </ligand>
</feature>
<protein>
    <submittedName>
        <fullName evidence="5">Ribose 5-phosphate isomerase B</fullName>
        <ecNumber evidence="5">5.3.1.6</ecNumber>
    </submittedName>
</protein>
<dbReference type="PIRSF" id="PIRSF005384">
    <property type="entry name" value="RpiB_LacA_B"/>
    <property type="match status" value="1"/>
</dbReference>
<sequence length="147" mass="16147">MNKPKIAIASDHAGYATKEELKKFLTDLGYDVWDFGTHSEESVDYPDYAHPLAEAVEKGEYPLGVILCGSGNGVSITANKHQGVRSALCWIPEIASLARQHNNANVCAIPARFVSVPEAKSILKAFLDAEFEGGRHERRVEKIPVKK</sequence>
<dbReference type="InterPro" id="IPR003500">
    <property type="entry name" value="RpiB_LacA_LacB"/>
</dbReference>
<dbReference type="GO" id="GO:0009052">
    <property type="term" value="P:pentose-phosphate shunt, non-oxidative branch"/>
    <property type="evidence" value="ECO:0007669"/>
    <property type="project" value="TreeGrafter"/>
</dbReference>
<organism evidence="5 6">
    <name type="scientific">Tenuifilum thalassicum</name>
    <dbReference type="NCBI Taxonomy" id="2590900"/>
    <lineage>
        <taxon>Bacteria</taxon>
        <taxon>Pseudomonadati</taxon>
        <taxon>Bacteroidota</taxon>
        <taxon>Bacteroidia</taxon>
        <taxon>Bacteroidales</taxon>
        <taxon>Tenuifilaceae</taxon>
        <taxon>Tenuifilum</taxon>
    </lineage>
</organism>
<dbReference type="InterPro" id="IPR004785">
    <property type="entry name" value="RpiB"/>
</dbReference>
<dbReference type="Pfam" id="PF02502">
    <property type="entry name" value="LacAB_rpiB"/>
    <property type="match status" value="1"/>
</dbReference>
<evidence type="ECO:0000256" key="3">
    <source>
        <dbReference type="PIRSR" id="PIRSR005384-1"/>
    </source>
</evidence>
<dbReference type="Gene3D" id="3.40.1400.10">
    <property type="entry name" value="Sugar-phosphate isomerase, RpiB/LacA/LacB"/>
    <property type="match status" value="1"/>
</dbReference>
<dbReference type="GO" id="GO:0004751">
    <property type="term" value="F:ribose-5-phosphate isomerase activity"/>
    <property type="evidence" value="ECO:0007669"/>
    <property type="project" value="UniProtKB-EC"/>
</dbReference>
<evidence type="ECO:0000256" key="2">
    <source>
        <dbReference type="ARBA" id="ARBA00023235"/>
    </source>
</evidence>
<proteinExistence type="inferred from homology"/>
<reference evidence="5 6" key="1">
    <citation type="submission" date="2019-07" db="EMBL/GenBank/DDBJ databases">
        <title>Thalassofilum flectens gen. nov., sp. nov., a novel moderate thermophilic anaerobe from a shallow sea hot spring in Kunashir Island (Russia), representing a new family in the order Bacteroidales, and proposal of Thalassofilacea fam. nov.</title>
        <authorList>
            <person name="Kochetkova T.V."/>
            <person name="Podosokorskaya O.A."/>
            <person name="Novikov A."/>
            <person name="Elcheninov A.G."/>
            <person name="Toshchakov S.V."/>
            <person name="Kublanov I.V."/>
        </authorList>
    </citation>
    <scope>NUCLEOTIDE SEQUENCE [LARGE SCALE GENOMIC DNA]</scope>
    <source>
        <strain evidence="5 6">38-H</strain>
    </source>
</reference>
<accession>A0A7D3XIL5</accession>
<keyword evidence="6" id="KW-1185">Reference proteome</keyword>
<evidence type="ECO:0000256" key="4">
    <source>
        <dbReference type="PIRSR" id="PIRSR005384-2"/>
    </source>
</evidence>
<dbReference type="PANTHER" id="PTHR30345:SF0">
    <property type="entry name" value="DNA DAMAGE-REPAIR_TOLERATION PROTEIN DRT102"/>
    <property type="match status" value="1"/>
</dbReference>
<dbReference type="NCBIfam" id="NF004051">
    <property type="entry name" value="PRK05571.1"/>
    <property type="match status" value="1"/>
</dbReference>
<feature type="binding site" evidence="4">
    <location>
        <position position="102"/>
    </location>
    <ligand>
        <name>D-ribulose 5-phosphate</name>
        <dbReference type="ChEBI" id="CHEBI:58121"/>
    </ligand>
</feature>
<feature type="binding site" evidence="4">
    <location>
        <position position="139"/>
    </location>
    <ligand>
        <name>D-ribulose 5-phosphate</name>
        <dbReference type="ChEBI" id="CHEBI:58121"/>
    </ligand>
</feature>
<dbReference type="NCBIfam" id="TIGR01120">
    <property type="entry name" value="rpiB"/>
    <property type="match status" value="1"/>
</dbReference>
<dbReference type="RefSeq" id="WP_173076397.1">
    <property type="nucleotide sequence ID" value="NZ_CP041345.1"/>
</dbReference>
<dbReference type="NCBIfam" id="TIGR00689">
    <property type="entry name" value="rpiB_lacA_lacB"/>
    <property type="match status" value="1"/>
</dbReference>
<evidence type="ECO:0000256" key="1">
    <source>
        <dbReference type="ARBA" id="ARBA00008754"/>
    </source>
</evidence>
<name>A0A7D3XIL5_9BACT</name>
<feature type="binding site" evidence="4">
    <location>
        <begin position="69"/>
        <end position="73"/>
    </location>
    <ligand>
        <name>D-ribulose 5-phosphate</name>
        <dbReference type="ChEBI" id="CHEBI:58121"/>
    </ligand>
</feature>
<feature type="active site" description="Proton acceptor" evidence="3">
    <location>
        <position position="68"/>
    </location>
</feature>
<feature type="active site" description="Proton donor" evidence="3">
    <location>
        <position position="101"/>
    </location>
</feature>
<dbReference type="Proteomes" id="UP000500961">
    <property type="component" value="Chromosome"/>
</dbReference>
<evidence type="ECO:0000313" key="5">
    <source>
        <dbReference type="EMBL" id="QKG81037.1"/>
    </source>
</evidence>
<gene>
    <name evidence="5" type="primary">rpiB</name>
    <name evidence="5" type="ORF">FHG85_12435</name>
</gene>
<dbReference type="EMBL" id="CP041345">
    <property type="protein sequence ID" value="QKG81037.1"/>
    <property type="molecule type" value="Genomic_DNA"/>
</dbReference>
<dbReference type="AlphaFoldDB" id="A0A7D3XIL5"/>
<feature type="binding site" evidence="4">
    <location>
        <begin position="11"/>
        <end position="12"/>
    </location>
    <ligand>
        <name>D-ribulose 5-phosphate</name>
        <dbReference type="ChEBI" id="CHEBI:58121"/>
    </ligand>
</feature>
<dbReference type="KEGG" id="ttz:FHG85_12435"/>
<keyword evidence="2 5" id="KW-0413">Isomerase</keyword>
<dbReference type="GO" id="GO:0019316">
    <property type="term" value="P:D-allose catabolic process"/>
    <property type="evidence" value="ECO:0007669"/>
    <property type="project" value="TreeGrafter"/>
</dbReference>
<dbReference type="InterPro" id="IPR036569">
    <property type="entry name" value="RpiB_LacA_LacB_sf"/>
</dbReference>
<dbReference type="EC" id="5.3.1.6" evidence="5"/>
<dbReference type="SUPFAM" id="SSF89623">
    <property type="entry name" value="Ribose/Galactose isomerase RpiB/AlsB"/>
    <property type="match status" value="1"/>
</dbReference>
<comment type="similarity">
    <text evidence="1">Belongs to the LacAB/RpiB family.</text>
</comment>
<dbReference type="PANTHER" id="PTHR30345">
    <property type="entry name" value="RIBOSE-5-PHOSPHATE ISOMERASE B"/>
    <property type="match status" value="1"/>
</dbReference>
<evidence type="ECO:0000313" key="6">
    <source>
        <dbReference type="Proteomes" id="UP000500961"/>
    </source>
</evidence>